<reference evidence="3 4" key="1">
    <citation type="journal article" date="2011" name="J. Bacteriol.">
        <title>Complete genome sequence of the industrial strain Ketogulonicigenium vulgare WSH-001.</title>
        <authorList>
            <person name="Liu L."/>
            <person name="Li Y."/>
            <person name="Zhang J."/>
            <person name="Zhou Z."/>
            <person name="Liu J."/>
            <person name="Li X."/>
            <person name="Zhou J."/>
            <person name="Du G."/>
            <person name="Wang L."/>
            <person name="Chen J."/>
        </authorList>
    </citation>
    <scope>NUCLEOTIDE SEQUENCE [LARGE SCALE GENOMIC DNA]</scope>
    <source>
        <strain evidence="3 4">WSH-001</strain>
    </source>
</reference>
<dbReference type="GO" id="GO:0004519">
    <property type="term" value="F:endonuclease activity"/>
    <property type="evidence" value="ECO:0007669"/>
    <property type="project" value="UniProtKB-KW"/>
</dbReference>
<dbReference type="GO" id="GO:0003676">
    <property type="term" value="F:nucleic acid binding"/>
    <property type="evidence" value="ECO:0007669"/>
    <property type="project" value="InterPro"/>
</dbReference>
<accession>F9YA06</accession>
<gene>
    <name evidence="3" type="ordered locus">KVU_1578</name>
</gene>
<dbReference type="EMBL" id="CP002018">
    <property type="protein sequence ID" value="AEM41417.1"/>
    <property type="molecule type" value="Genomic_DNA"/>
</dbReference>
<keyword evidence="4" id="KW-1185">Reference proteome</keyword>
<dbReference type="eggNOG" id="COG1403">
    <property type="taxonomic scope" value="Bacteria"/>
</dbReference>
<name>F9YA06_KETVW</name>
<keyword evidence="3" id="KW-0378">Hydrolase</keyword>
<evidence type="ECO:0000313" key="3">
    <source>
        <dbReference type="EMBL" id="AEM41417.1"/>
    </source>
</evidence>
<dbReference type="KEGG" id="kvl:KVU_1578"/>
<dbReference type="Pfam" id="PF01844">
    <property type="entry name" value="HNH"/>
    <property type="match status" value="1"/>
</dbReference>
<dbReference type="OrthoDB" id="5292295at2"/>
<dbReference type="AlphaFoldDB" id="F9YA06"/>
<dbReference type="HOGENOM" id="CLU_2079567_0_0_5"/>
<feature type="compositionally biased region" description="Basic and acidic residues" evidence="1">
    <location>
        <begin position="80"/>
        <end position="90"/>
    </location>
</feature>
<feature type="domain" description="HNH" evidence="2">
    <location>
        <begin position="35"/>
        <end position="68"/>
    </location>
</feature>
<proteinExistence type="predicted"/>
<keyword evidence="3" id="KW-0540">Nuclease</keyword>
<protein>
    <submittedName>
        <fullName evidence="3">HNH endonuclease</fullName>
    </submittedName>
</protein>
<organism evidence="3 4">
    <name type="scientific">Ketogulonicigenium vulgare (strain WSH-001)</name>
    <dbReference type="NCBI Taxonomy" id="759362"/>
    <lineage>
        <taxon>Bacteria</taxon>
        <taxon>Pseudomonadati</taxon>
        <taxon>Pseudomonadota</taxon>
        <taxon>Alphaproteobacteria</taxon>
        <taxon>Rhodobacterales</taxon>
        <taxon>Roseobacteraceae</taxon>
        <taxon>Ketogulonicigenium</taxon>
    </lineage>
</organism>
<dbReference type="GO" id="GO:0008270">
    <property type="term" value="F:zinc ion binding"/>
    <property type="evidence" value="ECO:0007669"/>
    <property type="project" value="InterPro"/>
</dbReference>
<evidence type="ECO:0000259" key="2">
    <source>
        <dbReference type="Pfam" id="PF01844"/>
    </source>
</evidence>
<evidence type="ECO:0000313" key="4">
    <source>
        <dbReference type="Proteomes" id="UP000000692"/>
    </source>
</evidence>
<feature type="region of interest" description="Disordered" evidence="1">
    <location>
        <begin position="80"/>
        <end position="104"/>
    </location>
</feature>
<dbReference type="CDD" id="cd00085">
    <property type="entry name" value="HNHc"/>
    <property type="match status" value="1"/>
</dbReference>
<dbReference type="InterPro" id="IPR003615">
    <property type="entry name" value="HNH_nuc"/>
</dbReference>
<sequence>MLRRQIFVRDMWTCQWPGCGVMLAQPKRDEPLPPNAATAHHKRDHKGDIDLFLDPDNLMAVCKQCHDRSIQEATHRGFIAGHDEDGRPIDPAHPWARSGALGAS</sequence>
<evidence type="ECO:0000256" key="1">
    <source>
        <dbReference type="SAM" id="MobiDB-lite"/>
    </source>
</evidence>
<dbReference type="InterPro" id="IPR002711">
    <property type="entry name" value="HNH"/>
</dbReference>
<keyword evidence="3" id="KW-0255">Endonuclease</keyword>
<dbReference type="Proteomes" id="UP000000692">
    <property type="component" value="Chromosome"/>
</dbReference>